<dbReference type="OrthoDB" id="2051805at2"/>
<protein>
    <submittedName>
        <fullName evidence="1">Uncharacterized protein</fullName>
    </submittedName>
</protein>
<dbReference type="Proteomes" id="UP000280696">
    <property type="component" value="Unassembled WGS sequence"/>
</dbReference>
<evidence type="ECO:0000313" key="2">
    <source>
        <dbReference type="Proteomes" id="UP000280696"/>
    </source>
</evidence>
<sequence>MNINGIGTTGYPAWQGARRTQQNTAGKSFAAQVNNVAGAKPHTSIVYMKTDDMLYSGGNGTGLSFYIKYAEGSTEDDPTVIAKGVDENGDEFEQTIHINKINPRNASLVEMTALESYMGVDKNGGLTSLPPETGMMGLNDRTNFMDMFQKQISDMKLLSQKKAAAYYQYSMQAYWDFMNKK</sequence>
<reference evidence="1 2" key="1">
    <citation type="submission" date="2018-09" db="EMBL/GenBank/DDBJ databases">
        <title>Murine metabolic-syndrome-specific gut microbial biobank.</title>
        <authorList>
            <person name="Liu C."/>
        </authorList>
    </citation>
    <scope>NUCLEOTIDE SEQUENCE [LARGE SCALE GENOMIC DNA]</scope>
    <source>
        <strain evidence="1 2">0.1xD8-82</strain>
    </source>
</reference>
<proteinExistence type="predicted"/>
<dbReference type="EMBL" id="RAYQ01000062">
    <property type="protein sequence ID" value="RKI86834.1"/>
    <property type="molecule type" value="Genomic_DNA"/>
</dbReference>
<comment type="caution">
    <text evidence="1">The sequence shown here is derived from an EMBL/GenBank/DDBJ whole genome shotgun (WGS) entry which is preliminary data.</text>
</comment>
<accession>A0A3A9A6E3</accession>
<dbReference type="RefSeq" id="WP_120472494.1">
    <property type="nucleotide sequence ID" value="NZ_RAYQ01000062.1"/>
</dbReference>
<organism evidence="1 2">
    <name type="scientific">Parablautia intestinalis</name>
    <dbReference type="NCBI Taxonomy" id="2320100"/>
    <lineage>
        <taxon>Bacteria</taxon>
        <taxon>Bacillati</taxon>
        <taxon>Bacillota</taxon>
        <taxon>Clostridia</taxon>
        <taxon>Lachnospirales</taxon>
        <taxon>Lachnospiraceae</taxon>
        <taxon>Parablautia</taxon>
    </lineage>
</organism>
<evidence type="ECO:0000313" key="1">
    <source>
        <dbReference type="EMBL" id="RKI86834.1"/>
    </source>
</evidence>
<keyword evidence="2" id="KW-1185">Reference proteome</keyword>
<dbReference type="AlphaFoldDB" id="A0A3A9A6E3"/>
<gene>
    <name evidence="1" type="ORF">D7V94_22575</name>
</gene>
<name>A0A3A9A6E3_9FIRM</name>